<evidence type="ECO:0000313" key="2">
    <source>
        <dbReference type="Proteomes" id="UP000289996"/>
    </source>
</evidence>
<dbReference type="EMBL" id="UYIG01000068">
    <property type="protein sequence ID" value="VDG27912.1"/>
    <property type="molecule type" value="Genomic_DNA"/>
</dbReference>
<evidence type="ECO:0000313" key="1">
    <source>
        <dbReference type="EMBL" id="VDG27912.1"/>
    </source>
</evidence>
<proteinExistence type="predicted"/>
<keyword evidence="2" id="KW-1185">Reference proteome</keyword>
<accession>A0A660E0H4</accession>
<dbReference type="RefSeq" id="WP_130851615.1">
    <property type="nucleotide sequence ID" value="NZ_UYIG01000068.1"/>
</dbReference>
<reference evidence="1 2" key="1">
    <citation type="submission" date="2018-11" db="EMBL/GenBank/DDBJ databases">
        <authorList>
            <person name="Wuyts S."/>
        </authorList>
    </citation>
    <scope>NUCLEOTIDE SEQUENCE [LARGE SCALE GENOMIC DNA]</scope>
    <source>
        <strain evidence="1">Lactobacillus mudanjiangensis AMBF249</strain>
    </source>
</reference>
<protein>
    <submittedName>
        <fullName evidence="1">Uncharacterized protein</fullName>
    </submittedName>
</protein>
<dbReference type="Proteomes" id="UP000289996">
    <property type="component" value="Unassembled WGS sequence"/>
</dbReference>
<name>A0A660E0H4_9LACO</name>
<sequence>MKIPTNFTDRFHVAEHLKAELGYNSYEFLRTDVPFPTDEDSYIRFVKTMRFIDKAIAEYESKRSE</sequence>
<gene>
    <name evidence="1" type="ORF">MUDAN_MDHGFNIF_02729</name>
</gene>
<organism evidence="1 2">
    <name type="scientific">Lactiplantibacillus mudanjiangensis</name>
    <dbReference type="NCBI Taxonomy" id="1296538"/>
    <lineage>
        <taxon>Bacteria</taxon>
        <taxon>Bacillati</taxon>
        <taxon>Bacillota</taxon>
        <taxon>Bacilli</taxon>
        <taxon>Lactobacillales</taxon>
        <taxon>Lactobacillaceae</taxon>
        <taxon>Lactiplantibacillus</taxon>
    </lineage>
</organism>
<dbReference type="AlphaFoldDB" id="A0A660E0H4"/>